<dbReference type="PANTHER" id="PTHR35333">
    <property type="entry name" value="BETA-LACTAMASE"/>
    <property type="match status" value="1"/>
</dbReference>
<dbReference type="PANTHER" id="PTHR35333:SF3">
    <property type="entry name" value="BETA-LACTAMASE-TYPE TRANSPEPTIDASE FOLD CONTAINING PROTEIN"/>
    <property type="match status" value="1"/>
</dbReference>
<organism evidence="2 3">
    <name type="scientific">Listeria immobilis</name>
    <dbReference type="NCBI Taxonomy" id="2713502"/>
    <lineage>
        <taxon>Bacteria</taxon>
        <taxon>Bacillati</taxon>
        <taxon>Bacillota</taxon>
        <taxon>Bacilli</taxon>
        <taxon>Bacillales</taxon>
        <taxon>Listeriaceae</taxon>
        <taxon>Listeria</taxon>
    </lineage>
</organism>
<dbReference type="SUPFAM" id="SSF56601">
    <property type="entry name" value="beta-lactamase/transpeptidase-like"/>
    <property type="match status" value="1"/>
</dbReference>
<dbReference type="RefSeq" id="WP_185380470.1">
    <property type="nucleotide sequence ID" value="NZ_JAASTW010000001.1"/>
</dbReference>
<dbReference type="GO" id="GO:0008800">
    <property type="term" value="F:beta-lactamase activity"/>
    <property type="evidence" value="ECO:0007669"/>
    <property type="project" value="InterPro"/>
</dbReference>
<dbReference type="GO" id="GO:0030655">
    <property type="term" value="P:beta-lactam antibiotic catabolic process"/>
    <property type="evidence" value="ECO:0007669"/>
    <property type="project" value="InterPro"/>
</dbReference>
<dbReference type="Gene3D" id="3.40.710.10">
    <property type="entry name" value="DD-peptidase/beta-lactamase superfamily"/>
    <property type="match status" value="1"/>
</dbReference>
<dbReference type="Pfam" id="PF13354">
    <property type="entry name" value="Beta-lactamase2"/>
    <property type="match status" value="1"/>
</dbReference>
<dbReference type="InterPro" id="IPR012338">
    <property type="entry name" value="Beta-lactam/transpept-like"/>
</dbReference>
<name>A0A7X0X4V6_9LIST</name>
<sequence length="263" mass="29894">MKTNIYQKINQTFDSIDSKALYITDGKQVLFAEQENQLYTAASVIKLPIYLYFFEKIAKGELDLQSEFQILPEKVVAGAGIIQILPEKRTWRLEELLHLMIAISDNTATNKLIELATFPSLKAWINKKGWENSVYLERKMMDFKSAKQNKISAKLAVIIFQEINELSKAHPDLAETIRRPFLNQQHRSNLTGTLEEAGITDLLMLNKTGELKDVQHDVAIFEYKGKTRIAAALTNNTGLEANATAWMQTVGKQLFVDISQNEK</sequence>
<dbReference type="Proteomes" id="UP000561617">
    <property type="component" value="Unassembled WGS sequence"/>
</dbReference>
<gene>
    <name evidence="2" type="ORF">HCJ38_01365</name>
</gene>
<accession>A0A7X0X4V6</accession>
<evidence type="ECO:0000259" key="1">
    <source>
        <dbReference type="Pfam" id="PF13354"/>
    </source>
</evidence>
<reference evidence="2 3" key="1">
    <citation type="submission" date="2020-03" db="EMBL/GenBank/DDBJ databases">
        <title>Soil Listeria distribution.</title>
        <authorList>
            <person name="Liao J."/>
            <person name="Wiedmann M."/>
        </authorList>
    </citation>
    <scope>NUCLEOTIDE SEQUENCE [LARGE SCALE GENOMIC DNA]</scope>
    <source>
        <strain evidence="2 3">FSL L7-1554</strain>
    </source>
</reference>
<dbReference type="GO" id="GO:0046677">
    <property type="term" value="P:response to antibiotic"/>
    <property type="evidence" value="ECO:0007669"/>
    <property type="project" value="InterPro"/>
</dbReference>
<protein>
    <submittedName>
        <fullName evidence="2">Serine hydrolase</fullName>
    </submittedName>
</protein>
<evidence type="ECO:0000313" key="2">
    <source>
        <dbReference type="EMBL" id="MBC1487674.1"/>
    </source>
</evidence>
<dbReference type="AlphaFoldDB" id="A0A7X0X4V6"/>
<evidence type="ECO:0000313" key="3">
    <source>
        <dbReference type="Proteomes" id="UP000561617"/>
    </source>
</evidence>
<comment type="caution">
    <text evidence="2">The sequence shown here is derived from an EMBL/GenBank/DDBJ whole genome shotgun (WGS) entry which is preliminary data.</text>
</comment>
<keyword evidence="2" id="KW-0378">Hydrolase</keyword>
<feature type="domain" description="Beta-lactamase class A catalytic" evidence="1">
    <location>
        <begin position="25"/>
        <end position="234"/>
    </location>
</feature>
<proteinExistence type="predicted"/>
<dbReference type="EMBL" id="JAASTW010000001">
    <property type="protein sequence ID" value="MBC1487674.1"/>
    <property type="molecule type" value="Genomic_DNA"/>
</dbReference>
<dbReference type="InterPro" id="IPR045155">
    <property type="entry name" value="Beta-lactam_cat"/>
</dbReference>
<dbReference type="InterPro" id="IPR000871">
    <property type="entry name" value="Beta-lactam_class-A"/>
</dbReference>